<dbReference type="PANTHER" id="PTHR28535">
    <property type="entry name" value="ZINC FINGER GRF-TYPE CONTAINING 1"/>
    <property type="match status" value="1"/>
</dbReference>
<dbReference type="Pfam" id="PF10382">
    <property type="entry name" value="ZGRF1-like_N"/>
    <property type="match status" value="1"/>
</dbReference>
<sequence>MCLSLRCWNVTFTKHLKQKLKHKVYCDGFLSLRTPTGKVMPYDDSEQLLECRILKNDEVIFSEFWLSFWCEVHYNPLYEIQDAPITEKETLDILEEVGRS</sequence>
<dbReference type="InterPro" id="IPR018838">
    <property type="entry name" value="ZGRF1-like_N"/>
</dbReference>
<dbReference type="PANTHER" id="PTHR28535:SF1">
    <property type="entry name" value="PROTEIN ZGRF1"/>
    <property type="match status" value="1"/>
</dbReference>
<organism evidence="2 3">
    <name type="scientific">Eucalyptus globulus</name>
    <name type="common">Tasmanian blue gum</name>
    <dbReference type="NCBI Taxonomy" id="34317"/>
    <lineage>
        <taxon>Eukaryota</taxon>
        <taxon>Viridiplantae</taxon>
        <taxon>Streptophyta</taxon>
        <taxon>Embryophyta</taxon>
        <taxon>Tracheophyta</taxon>
        <taxon>Spermatophyta</taxon>
        <taxon>Magnoliopsida</taxon>
        <taxon>eudicotyledons</taxon>
        <taxon>Gunneridae</taxon>
        <taxon>Pentapetalae</taxon>
        <taxon>rosids</taxon>
        <taxon>malvids</taxon>
        <taxon>Myrtales</taxon>
        <taxon>Myrtaceae</taxon>
        <taxon>Myrtoideae</taxon>
        <taxon>Eucalypteae</taxon>
        <taxon>Eucalyptus</taxon>
    </lineage>
</organism>
<evidence type="ECO:0000259" key="1">
    <source>
        <dbReference type="Pfam" id="PF10382"/>
    </source>
</evidence>
<feature type="domain" description="5'-3' DNA helicase ZGRF1-like N-terminal" evidence="1">
    <location>
        <begin position="8"/>
        <end position="58"/>
    </location>
</feature>
<evidence type="ECO:0000313" key="2">
    <source>
        <dbReference type="EMBL" id="KAL3727513.1"/>
    </source>
</evidence>
<dbReference type="Proteomes" id="UP001634007">
    <property type="component" value="Unassembled WGS sequence"/>
</dbReference>
<comment type="caution">
    <text evidence="2">The sequence shown here is derived from an EMBL/GenBank/DDBJ whole genome shotgun (WGS) entry which is preliminary data.</text>
</comment>
<dbReference type="InterPro" id="IPR052800">
    <property type="entry name" value="DNA_Repair_Helicase_ZGRF1"/>
</dbReference>
<proteinExistence type="predicted"/>
<reference evidence="2 3" key="1">
    <citation type="submission" date="2024-11" db="EMBL/GenBank/DDBJ databases">
        <title>Chromosome-level genome assembly of Eucalyptus globulus Labill. provides insights into its genome evolution.</title>
        <authorList>
            <person name="Li X."/>
        </authorList>
    </citation>
    <scope>NUCLEOTIDE SEQUENCE [LARGE SCALE GENOMIC DNA]</scope>
    <source>
        <strain evidence="2">CL2024</strain>
        <tissue evidence="2">Fresh tender leaves</tissue>
    </source>
</reference>
<dbReference type="EMBL" id="JBJKBG010000008">
    <property type="protein sequence ID" value="KAL3727513.1"/>
    <property type="molecule type" value="Genomic_DNA"/>
</dbReference>
<keyword evidence="3" id="KW-1185">Reference proteome</keyword>
<evidence type="ECO:0000313" key="3">
    <source>
        <dbReference type="Proteomes" id="UP001634007"/>
    </source>
</evidence>
<accession>A0ABD3JJB8</accession>
<gene>
    <name evidence="2" type="ORF">ACJRO7_032275</name>
</gene>
<protein>
    <recommendedName>
        <fullName evidence="1">5'-3' DNA helicase ZGRF1-like N-terminal domain-containing protein</fullName>
    </recommendedName>
</protein>
<dbReference type="AlphaFoldDB" id="A0ABD3JJB8"/>
<name>A0ABD3JJB8_EUCGL</name>